<reference evidence="1" key="1">
    <citation type="submission" date="2020-06" db="EMBL/GenBank/DDBJ databases">
        <authorList>
            <person name="Li T."/>
            <person name="Hu X."/>
            <person name="Zhang T."/>
            <person name="Song X."/>
            <person name="Zhang H."/>
            <person name="Dai N."/>
            <person name="Sheng W."/>
            <person name="Hou X."/>
            <person name="Wei L."/>
        </authorList>
    </citation>
    <scope>NUCLEOTIDE SEQUENCE</scope>
    <source>
        <strain evidence="1">G02</strain>
        <tissue evidence="1">Leaf</tissue>
    </source>
</reference>
<organism evidence="1">
    <name type="scientific">Sesamum radiatum</name>
    <name type="common">Black benniseed</name>
    <dbReference type="NCBI Taxonomy" id="300843"/>
    <lineage>
        <taxon>Eukaryota</taxon>
        <taxon>Viridiplantae</taxon>
        <taxon>Streptophyta</taxon>
        <taxon>Embryophyta</taxon>
        <taxon>Tracheophyta</taxon>
        <taxon>Spermatophyta</taxon>
        <taxon>Magnoliopsida</taxon>
        <taxon>eudicotyledons</taxon>
        <taxon>Gunneridae</taxon>
        <taxon>Pentapetalae</taxon>
        <taxon>asterids</taxon>
        <taxon>lamiids</taxon>
        <taxon>Lamiales</taxon>
        <taxon>Pedaliaceae</taxon>
        <taxon>Sesamum</taxon>
    </lineage>
</organism>
<proteinExistence type="predicted"/>
<reference evidence="1" key="2">
    <citation type="journal article" date="2024" name="Plant">
        <title>Genomic evolution and insights into agronomic trait innovations of Sesamum species.</title>
        <authorList>
            <person name="Miao H."/>
            <person name="Wang L."/>
            <person name="Qu L."/>
            <person name="Liu H."/>
            <person name="Sun Y."/>
            <person name="Le M."/>
            <person name="Wang Q."/>
            <person name="Wei S."/>
            <person name="Zheng Y."/>
            <person name="Lin W."/>
            <person name="Duan Y."/>
            <person name="Cao H."/>
            <person name="Xiong S."/>
            <person name="Wang X."/>
            <person name="Wei L."/>
            <person name="Li C."/>
            <person name="Ma Q."/>
            <person name="Ju M."/>
            <person name="Zhao R."/>
            <person name="Li G."/>
            <person name="Mu C."/>
            <person name="Tian Q."/>
            <person name="Mei H."/>
            <person name="Zhang T."/>
            <person name="Gao T."/>
            <person name="Zhang H."/>
        </authorList>
    </citation>
    <scope>NUCLEOTIDE SEQUENCE</scope>
    <source>
        <strain evidence="1">G02</strain>
    </source>
</reference>
<dbReference type="EMBL" id="JACGWJ010000003">
    <property type="protein sequence ID" value="KAL0428692.1"/>
    <property type="molecule type" value="Genomic_DNA"/>
</dbReference>
<dbReference type="AlphaFoldDB" id="A0AAW2VHQ0"/>
<dbReference type="SUPFAM" id="SSF47473">
    <property type="entry name" value="EF-hand"/>
    <property type="match status" value="1"/>
</dbReference>
<name>A0AAW2VHQ0_SESRA</name>
<protein>
    <submittedName>
        <fullName evidence="1">CDPK-related kinase</fullName>
    </submittedName>
</protein>
<accession>A0AAW2VHQ0</accession>
<dbReference type="InterPro" id="IPR011992">
    <property type="entry name" value="EF-hand-dom_pair"/>
</dbReference>
<gene>
    <name evidence="1" type="ORF">Sradi_0495200</name>
</gene>
<keyword evidence="1" id="KW-0808">Transferase</keyword>
<comment type="caution">
    <text evidence="1">The sequence shown here is derived from an EMBL/GenBank/DDBJ whole genome shotgun (WGS) entry which is preliminary data.</text>
</comment>
<keyword evidence="1" id="KW-0418">Kinase</keyword>
<sequence length="215" mass="24447">MTVGSHCCMLSANLLSLQNDIGEAKSGVGDLWLQKNQSSMTTAISIEDVRREVKILKAFRSQASSCVKVENCSTEYWQTHPWLRSESHPIPLDILVYKLVKSYLHATPFKRAALKMAPLSYRKMDFEEFCAAAISTYQLEALENWEQIASTAFEHFEQEGNRVISVEELARELNVGPTAHSMLRDWLRSNGKLSLLGYTKFLHGLTLRSSNMRHH</sequence>
<dbReference type="Gene3D" id="1.10.238.10">
    <property type="entry name" value="EF-hand"/>
    <property type="match status" value="2"/>
</dbReference>
<dbReference type="GO" id="GO:0016301">
    <property type="term" value="F:kinase activity"/>
    <property type="evidence" value="ECO:0007669"/>
    <property type="project" value="UniProtKB-KW"/>
</dbReference>
<evidence type="ECO:0000313" key="1">
    <source>
        <dbReference type="EMBL" id="KAL0428692.1"/>
    </source>
</evidence>